<evidence type="ECO:0000313" key="1">
    <source>
        <dbReference type="EMBL" id="KAJ8622186.1"/>
    </source>
</evidence>
<protein>
    <submittedName>
        <fullName evidence="1">Uncharacterized protein</fullName>
    </submittedName>
</protein>
<comment type="caution">
    <text evidence="1">The sequence shown here is derived from an EMBL/GenBank/DDBJ whole genome shotgun (WGS) entry which is preliminary data.</text>
</comment>
<gene>
    <name evidence="1" type="ORF">MRB53_030715</name>
</gene>
<name>A0ACC2KM43_PERAE</name>
<dbReference type="EMBL" id="CM056818">
    <property type="protein sequence ID" value="KAJ8622186.1"/>
    <property type="molecule type" value="Genomic_DNA"/>
</dbReference>
<keyword evidence="2" id="KW-1185">Reference proteome</keyword>
<evidence type="ECO:0000313" key="2">
    <source>
        <dbReference type="Proteomes" id="UP001234297"/>
    </source>
</evidence>
<sequence length="228" mass="25623">MIEHARNNKKDDSGQQFYTISGTETNFNLLLNSVYEVVDLVIDGACCFQDISVLLPSKKTKIENMKEEAYQNRAKIEKYDGQPFGLSNHFPGSCNADAIIHQGEFVGHYVDHYTTDLNEQDDYTQGLDLPWNEITTTQLNQETHVQSSNDFNEITAAQRPNQANGYKASPQVDLDLLWNEATTSQLNLDTHVQPNNDFNEITAAQQPNQDNGSNASPPVDFDISEFLS</sequence>
<organism evidence="1 2">
    <name type="scientific">Persea americana</name>
    <name type="common">Avocado</name>
    <dbReference type="NCBI Taxonomy" id="3435"/>
    <lineage>
        <taxon>Eukaryota</taxon>
        <taxon>Viridiplantae</taxon>
        <taxon>Streptophyta</taxon>
        <taxon>Embryophyta</taxon>
        <taxon>Tracheophyta</taxon>
        <taxon>Spermatophyta</taxon>
        <taxon>Magnoliopsida</taxon>
        <taxon>Magnoliidae</taxon>
        <taxon>Laurales</taxon>
        <taxon>Lauraceae</taxon>
        <taxon>Persea</taxon>
    </lineage>
</organism>
<accession>A0ACC2KM43</accession>
<proteinExistence type="predicted"/>
<reference evidence="1 2" key="1">
    <citation type="journal article" date="2022" name="Hortic Res">
        <title>A haplotype resolved chromosomal level avocado genome allows analysis of novel avocado genes.</title>
        <authorList>
            <person name="Nath O."/>
            <person name="Fletcher S.J."/>
            <person name="Hayward A."/>
            <person name="Shaw L.M."/>
            <person name="Masouleh A.K."/>
            <person name="Furtado A."/>
            <person name="Henry R.J."/>
            <person name="Mitter N."/>
        </authorList>
    </citation>
    <scope>NUCLEOTIDE SEQUENCE [LARGE SCALE GENOMIC DNA]</scope>
    <source>
        <strain evidence="2">cv. Hass</strain>
    </source>
</reference>
<dbReference type="Proteomes" id="UP001234297">
    <property type="component" value="Chromosome 10"/>
</dbReference>